<dbReference type="Proteomes" id="UP000268093">
    <property type="component" value="Unassembled WGS sequence"/>
</dbReference>
<comment type="caution">
    <text evidence="2">The sequence shown here is derived from an EMBL/GenBank/DDBJ whole genome shotgun (WGS) entry which is preliminary data.</text>
</comment>
<keyword evidence="3" id="KW-1185">Reference proteome</keyword>
<accession>A0A433D3V3</accession>
<organism evidence="2 3">
    <name type="scientific">Jimgerdemannia flammicorona</name>
    <dbReference type="NCBI Taxonomy" id="994334"/>
    <lineage>
        <taxon>Eukaryota</taxon>
        <taxon>Fungi</taxon>
        <taxon>Fungi incertae sedis</taxon>
        <taxon>Mucoromycota</taxon>
        <taxon>Mucoromycotina</taxon>
        <taxon>Endogonomycetes</taxon>
        <taxon>Endogonales</taxon>
        <taxon>Endogonaceae</taxon>
        <taxon>Jimgerdemannia</taxon>
    </lineage>
</organism>
<feature type="region of interest" description="Disordered" evidence="1">
    <location>
        <begin position="250"/>
        <end position="274"/>
    </location>
</feature>
<gene>
    <name evidence="2" type="ORF">BC936DRAFT_148057</name>
</gene>
<protein>
    <submittedName>
        <fullName evidence="2">Uncharacterized protein</fullName>
    </submittedName>
</protein>
<reference evidence="2 3" key="1">
    <citation type="journal article" date="2018" name="New Phytol.">
        <title>Phylogenomics of Endogonaceae and evolution of mycorrhizas within Mucoromycota.</title>
        <authorList>
            <person name="Chang Y."/>
            <person name="Desiro A."/>
            <person name="Na H."/>
            <person name="Sandor L."/>
            <person name="Lipzen A."/>
            <person name="Clum A."/>
            <person name="Barry K."/>
            <person name="Grigoriev I.V."/>
            <person name="Martin F.M."/>
            <person name="Stajich J.E."/>
            <person name="Smith M.E."/>
            <person name="Bonito G."/>
            <person name="Spatafora J.W."/>
        </authorList>
    </citation>
    <scope>NUCLEOTIDE SEQUENCE [LARGE SCALE GENOMIC DNA]</scope>
    <source>
        <strain evidence="2 3">GMNB39</strain>
    </source>
</reference>
<evidence type="ECO:0000256" key="1">
    <source>
        <dbReference type="SAM" id="MobiDB-lite"/>
    </source>
</evidence>
<dbReference type="AlphaFoldDB" id="A0A433D3V3"/>
<dbReference type="OrthoDB" id="2417204at2759"/>
<evidence type="ECO:0000313" key="3">
    <source>
        <dbReference type="Proteomes" id="UP000268093"/>
    </source>
</evidence>
<evidence type="ECO:0000313" key="2">
    <source>
        <dbReference type="EMBL" id="RUP45526.1"/>
    </source>
</evidence>
<sequence length="360" mass="40592">MNETGNSFPGEDSKCQGRSLVCTRNNPFSLTIRLFDSHYPIFYENPSKQWSYLNFLKTNRPEIIKLPPFSTDWTGLNGAWQSRFLSKAKEMPQWNHLNGAEPLGRVSTHPRRAESGVDGTLFFSYHPLCGICGLFFDGLYRQLSAESDDVILSSTVIAIYFAFWLQVPDISKLSLFWLGIIKNRKTASKEIAVATNYEISSLELLDVAREKKKKSIANHIEGVADKVDATSTDGGSRKAAVTSSKRKVANIDDDSGERQSQDSVSEASESDNVSEYVQSDAISDYDDEKLLPSRLECFVESHAGMANSKKWILSSGICIEDKLFSTGNRLSFETLIHSWIIDLDDHEIEKLFTEKEWREI</sequence>
<dbReference type="EMBL" id="RBNI01007151">
    <property type="protein sequence ID" value="RUP45526.1"/>
    <property type="molecule type" value="Genomic_DNA"/>
</dbReference>
<name>A0A433D3V3_9FUNG</name>
<feature type="compositionally biased region" description="Polar residues" evidence="1">
    <location>
        <begin position="261"/>
        <end position="274"/>
    </location>
</feature>
<proteinExistence type="predicted"/>